<dbReference type="Pfam" id="PF17678">
    <property type="entry name" value="Glyco_hydro_92N"/>
    <property type="match status" value="1"/>
</dbReference>
<keyword evidence="6" id="KW-0378">Hydrolase</keyword>
<evidence type="ECO:0000256" key="2">
    <source>
        <dbReference type="ARBA" id="ARBA00011245"/>
    </source>
</evidence>
<dbReference type="Pfam" id="PF07971">
    <property type="entry name" value="Glyco_hydro_92"/>
    <property type="match status" value="1"/>
</dbReference>
<dbReference type="SUPFAM" id="SSF48208">
    <property type="entry name" value="Six-hairpin glycosidases"/>
    <property type="match status" value="1"/>
</dbReference>
<gene>
    <name evidence="6" type="ORF">D1164_16940</name>
</gene>
<dbReference type="InterPro" id="IPR041371">
    <property type="entry name" value="GH92_N"/>
</dbReference>
<dbReference type="GO" id="GO:0006516">
    <property type="term" value="P:glycoprotein catabolic process"/>
    <property type="evidence" value="ECO:0007669"/>
    <property type="project" value="TreeGrafter"/>
</dbReference>
<evidence type="ECO:0000256" key="1">
    <source>
        <dbReference type="ARBA" id="ARBA00001913"/>
    </source>
</evidence>
<dbReference type="GO" id="GO:0000224">
    <property type="term" value="F:peptide-N4-(N-acetyl-beta-glucosaminyl)asparagine amidase activity"/>
    <property type="evidence" value="ECO:0007669"/>
    <property type="project" value="TreeGrafter"/>
</dbReference>
<evidence type="ECO:0000259" key="4">
    <source>
        <dbReference type="Pfam" id="PF07971"/>
    </source>
</evidence>
<protein>
    <submittedName>
        <fullName evidence="6">Glycoside hydrolase family 92 protein</fullName>
    </submittedName>
</protein>
<dbReference type="InterPro" id="IPR012939">
    <property type="entry name" value="Glyco_hydro_92"/>
</dbReference>
<dbReference type="PROSITE" id="PS51257">
    <property type="entry name" value="PROKAR_LIPOPROTEIN"/>
    <property type="match status" value="1"/>
</dbReference>
<dbReference type="PANTHER" id="PTHR12143">
    <property type="entry name" value="PEPTIDE N-GLYCANASE PNGASE -RELATED"/>
    <property type="match status" value="1"/>
</dbReference>
<reference evidence="6 7" key="1">
    <citation type="journal article" date="2015" name="Int. J. Syst. Evol. Microbiol.">
        <title>Mariniphaga sediminis sp. nov., isolated from coastal sediment.</title>
        <authorList>
            <person name="Wang F.Q."/>
            <person name="Shen Q.Y."/>
            <person name="Chen G.J."/>
            <person name="Du Z.J."/>
        </authorList>
    </citation>
    <scope>NUCLEOTIDE SEQUENCE [LARGE SCALE GENOMIC DNA]</scope>
    <source>
        <strain evidence="6 7">SY21</strain>
    </source>
</reference>
<dbReference type="InterPro" id="IPR008928">
    <property type="entry name" value="6-hairpin_glycosidase_sf"/>
</dbReference>
<dbReference type="InterPro" id="IPR050883">
    <property type="entry name" value="PNGase"/>
</dbReference>
<dbReference type="EMBL" id="QWET01000014">
    <property type="protein sequence ID" value="RIH64018.1"/>
    <property type="molecule type" value="Genomic_DNA"/>
</dbReference>
<comment type="subunit">
    <text evidence="2">Monomer.</text>
</comment>
<dbReference type="OrthoDB" id="9762711at2"/>
<dbReference type="Gene3D" id="1.20.1050.60">
    <property type="entry name" value="alpha-1,2-mannosidase"/>
    <property type="match status" value="1"/>
</dbReference>
<evidence type="ECO:0000313" key="7">
    <source>
        <dbReference type="Proteomes" id="UP000266441"/>
    </source>
</evidence>
<evidence type="ECO:0000259" key="5">
    <source>
        <dbReference type="Pfam" id="PF17678"/>
    </source>
</evidence>
<feature type="domain" description="Glycosyl hydrolase family 92 N-terminal" evidence="5">
    <location>
        <begin position="36"/>
        <end position="269"/>
    </location>
</feature>
<dbReference type="PANTHER" id="PTHR12143:SF39">
    <property type="entry name" value="SECRETED PROTEIN"/>
    <property type="match status" value="1"/>
</dbReference>
<dbReference type="NCBIfam" id="TIGR01180">
    <property type="entry name" value="aman2_put"/>
    <property type="match status" value="1"/>
</dbReference>
<dbReference type="GO" id="GO:0005975">
    <property type="term" value="P:carbohydrate metabolic process"/>
    <property type="evidence" value="ECO:0007669"/>
    <property type="project" value="InterPro"/>
</dbReference>
<organism evidence="6 7">
    <name type="scientific">Mariniphaga sediminis</name>
    <dbReference type="NCBI Taxonomy" id="1628158"/>
    <lineage>
        <taxon>Bacteria</taxon>
        <taxon>Pseudomonadati</taxon>
        <taxon>Bacteroidota</taxon>
        <taxon>Bacteroidia</taxon>
        <taxon>Marinilabiliales</taxon>
        <taxon>Prolixibacteraceae</taxon>
        <taxon>Mariniphaga</taxon>
    </lineage>
</organism>
<dbReference type="InterPro" id="IPR014718">
    <property type="entry name" value="GH-type_carb-bd"/>
</dbReference>
<proteinExistence type="predicted"/>
<evidence type="ECO:0000256" key="3">
    <source>
        <dbReference type="ARBA" id="ARBA00022837"/>
    </source>
</evidence>
<dbReference type="Gene3D" id="3.30.2080.10">
    <property type="entry name" value="GH92 mannosidase domain"/>
    <property type="match status" value="1"/>
</dbReference>
<dbReference type="AlphaFoldDB" id="A0A399CYI1"/>
<dbReference type="RefSeq" id="WP_119351079.1">
    <property type="nucleotide sequence ID" value="NZ_QWET01000014.1"/>
</dbReference>
<dbReference type="GO" id="GO:0005829">
    <property type="term" value="C:cytosol"/>
    <property type="evidence" value="ECO:0007669"/>
    <property type="project" value="TreeGrafter"/>
</dbReference>
<keyword evidence="3" id="KW-0106">Calcium</keyword>
<dbReference type="FunFam" id="3.30.2080.10:FF:000001">
    <property type="entry name" value="Alpha-1,2-mannosidase subfamily"/>
    <property type="match status" value="1"/>
</dbReference>
<feature type="domain" description="Glycosyl hydrolase family 92" evidence="4">
    <location>
        <begin position="276"/>
        <end position="739"/>
    </location>
</feature>
<name>A0A399CYI1_9BACT</name>
<comment type="cofactor">
    <cofactor evidence="1">
        <name>Ca(2+)</name>
        <dbReference type="ChEBI" id="CHEBI:29108"/>
    </cofactor>
</comment>
<sequence length="759" mass="85804">MRLNIIGQSIVVLSFLFSCSGPQEKTNSGIESKTDFVDPFIGTATVGHTYPAATLPFGMVQVGPDTGNKGWDWCSGYHSQDSSILGFSHTHLSGTGAADMGDILFMPVVGETVFDAGDKENPASGYRSRFSHSSETAKPGYYSVKLDDYNIFAEMTASQRVGFHRYTFPESSQAGVIIDLEHGMEDVTQESSIRVVDNQTITGYRNSSGFIKDQHIYFCARFSKPFETVTSYIDGEEGEERNFSGKVCKVFLRFKTEPDEKVFVKVGLSATGEEGAMKNLQKEIPGWDFEKTMEEANDLWNEYLSKIEVETINDEQKTIFYTALYHSLVSPNLVTDVDGSYRGWDGEVYKTKDSQELYTNFSLWDTYRAIHPLYALLFPDKNVDFINSMLQRYNEINQLPINEYGQNETYCMIGYHSIPVISEAILKDQEGFSYELAYKAMKESAMDDSRGVGYMKKYKYIPSELESNSVSKVLEYAYDDWCIARVAKKLWKMDDYTYFIDRAKFYENQFDPSTGFMRGRHADGSWVTPFDPKSVSILNQGDFTEGNSWQYTFYVPQDVNALIELMGGDEGFCTKLDTLFNTDPSIDNERAWDVTGLIGQYAHGNEPSHHIAYLYNFAGEPWKTQEMVHRIKTELYSSGRDGLCGNDDCGQMSAWYIFSALGFYPVTPGMDYYVIGSPSIKSAKLHLPNGKEFVVKAESASDSNYYIQSAMLNGKNHSKSFVKYEDILKGGLLEFNMGNTPQTDWATKLNERPASRIND</sequence>
<comment type="caution">
    <text evidence="6">The sequence shown here is derived from an EMBL/GenBank/DDBJ whole genome shotgun (WGS) entry which is preliminary data.</text>
</comment>
<dbReference type="Proteomes" id="UP000266441">
    <property type="component" value="Unassembled WGS sequence"/>
</dbReference>
<accession>A0A399CYI1</accession>
<keyword evidence="7" id="KW-1185">Reference proteome</keyword>
<evidence type="ECO:0000313" key="6">
    <source>
        <dbReference type="EMBL" id="RIH64018.1"/>
    </source>
</evidence>
<dbReference type="InterPro" id="IPR005887">
    <property type="entry name" value="GH92_a_mannosidase_put"/>
</dbReference>
<dbReference type="Gene3D" id="2.70.98.10">
    <property type="match status" value="1"/>
</dbReference>
<dbReference type="Gene3D" id="1.20.1610.10">
    <property type="entry name" value="alpha-1,2-mannosidases domains"/>
    <property type="match status" value="1"/>
</dbReference>
<dbReference type="GO" id="GO:0030246">
    <property type="term" value="F:carbohydrate binding"/>
    <property type="evidence" value="ECO:0007669"/>
    <property type="project" value="InterPro"/>
</dbReference>